<dbReference type="PROSITE" id="PS00153">
    <property type="entry name" value="ATPASE_GAMMA"/>
    <property type="match status" value="1"/>
</dbReference>
<dbReference type="InterPro" id="IPR035968">
    <property type="entry name" value="ATP_synth_F1_ATPase_gsu"/>
</dbReference>
<keyword evidence="9 10" id="KW-0066">ATP synthesis</keyword>
<dbReference type="SUPFAM" id="SSF52943">
    <property type="entry name" value="ATP synthase (F1-ATPase), gamma subunit"/>
    <property type="match status" value="1"/>
</dbReference>
<dbReference type="RefSeq" id="WP_072736936.1">
    <property type="nucleotide sequence ID" value="NZ_CP048813.1"/>
</dbReference>
<evidence type="ECO:0000256" key="3">
    <source>
        <dbReference type="ARBA" id="ARBA00007681"/>
    </source>
</evidence>
<protein>
    <recommendedName>
        <fullName evidence="10">ATP synthase gamma chain</fullName>
    </recommendedName>
    <alternativeName>
        <fullName evidence="10">ATP synthase F1 sector gamma subunit</fullName>
    </alternativeName>
    <alternativeName>
        <fullName evidence="10">F-ATPase gamma subunit</fullName>
    </alternativeName>
</protein>
<sequence length="326" mass="35222">MASIRELRSRIKSVNSTKKITKAQELIAASRITKAQAQVAASKPYSDEITKVLGELASASTSLDHPLLTEREQAKRAAVLVVTSDSGQCGAYNANVLKEAEELYQLLRSEGKDPIVYVLGNKGLGYYTFRERPVAGAWTGFSQSPRYTDAQKAARHLVELFMAGSGEAVEAPNGEGTIEGVDELHIVYTRFVSMLTQRPEVRRVAPLEVTVTEEEVDLGEDMLSDSARSADSEPTPDYSFEPDAEELLASLLPKYVNTRIYAALLDAAASEHAARRTAMKAATDNANELVNTLSRQANQARQAQITQEISEIVGGANALASSAGSD</sequence>
<name>A0A1G8LTR3_9NOCA</name>
<gene>
    <name evidence="10" type="primary">atpG</name>
    <name evidence="11" type="ORF">SAMN05444695_1096</name>
</gene>
<dbReference type="InterPro" id="IPR023632">
    <property type="entry name" value="ATP_synth_F1_gsu_CS"/>
</dbReference>
<dbReference type="PANTHER" id="PTHR11693">
    <property type="entry name" value="ATP SYNTHASE GAMMA CHAIN"/>
    <property type="match status" value="1"/>
</dbReference>
<comment type="subcellular location">
    <subcellularLocation>
        <location evidence="10">Cell membrane</location>
        <topology evidence="10">Peripheral membrane protein</topology>
    </subcellularLocation>
    <subcellularLocation>
        <location evidence="2">Membrane</location>
        <topology evidence="2">Peripheral membrane protein</topology>
    </subcellularLocation>
</comment>
<dbReference type="GO" id="GO:0042777">
    <property type="term" value="P:proton motive force-driven plasma membrane ATP synthesis"/>
    <property type="evidence" value="ECO:0007669"/>
    <property type="project" value="UniProtKB-UniRule"/>
</dbReference>
<evidence type="ECO:0000256" key="2">
    <source>
        <dbReference type="ARBA" id="ARBA00004170"/>
    </source>
</evidence>
<dbReference type="NCBIfam" id="NF004145">
    <property type="entry name" value="PRK05621.1-2"/>
    <property type="match status" value="1"/>
</dbReference>
<evidence type="ECO:0000256" key="7">
    <source>
        <dbReference type="ARBA" id="ARBA00023136"/>
    </source>
</evidence>
<dbReference type="EMBL" id="FNDN01000009">
    <property type="protein sequence ID" value="SDI59025.1"/>
    <property type="molecule type" value="Genomic_DNA"/>
</dbReference>
<comment type="subunit">
    <text evidence="10">F-type ATPases have 2 components, CF(1) - the catalytic core - and CF(0) - the membrane proton channel. CF(1) has five subunits: alpha(3), beta(3), gamma(1), delta(1), epsilon(1). CF(0) has three main subunits: a, b and c.</text>
</comment>
<dbReference type="PANTHER" id="PTHR11693:SF22">
    <property type="entry name" value="ATP SYNTHASE SUBUNIT GAMMA, MITOCHONDRIAL"/>
    <property type="match status" value="1"/>
</dbReference>
<dbReference type="GO" id="GO:0005524">
    <property type="term" value="F:ATP binding"/>
    <property type="evidence" value="ECO:0007669"/>
    <property type="project" value="UniProtKB-UniRule"/>
</dbReference>
<evidence type="ECO:0000256" key="10">
    <source>
        <dbReference type="HAMAP-Rule" id="MF_00815"/>
    </source>
</evidence>
<keyword evidence="4 10" id="KW-0813">Transport</keyword>
<dbReference type="Proteomes" id="UP000183263">
    <property type="component" value="Unassembled WGS sequence"/>
</dbReference>
<keyword evidence="7 10" id="KW-0472">Membrane</keyword>
<dbReference type="Gene3D" id="1.10.287.80">
    <property type="entry name" value="ATP synthase, gamma subunit, helix hairpin domain"/>
    <property type="match status" value="2"/>
</dbReference>
<evidence type="ECO:0000313" key="11">
    <source>
        <dbReference type="EMBL" id="SDI59025.1"/>
    </source>
</evidence>
<dbReference type="NCBIfam" id="TIGR01146">
    <property type="entry name" value="ATPsyn_F1gamma"/>
    <property type="match status" value="1"/>
</dbReference>
<dbReference type="GO" id="GO:0045259">
    <property type="term" value="C:proton-transporting ATP synthase complex"/>
    <property type="evidence" value="ECO:0007669"/>
    <property type="project" value="UniProtKB-KW"/>
</dbReference>
<proteinExistence type="inferred from homology"/>
<keyword evidence="12" id="KW-1185">Reference proteome</keyword>
<keyword evidence="5 10" id="KW-0375">Hydrogen ion transport</keyword>
<accession>A0A1G8LTR3</accession>
<dbReference type="HAMAP" id="MF_00815">
    <property type="entry name" value="ATP_synth_gamma_bact"/>
    <property type="match status" value="1"/>
</dbReference>
<reference evidence="11 12" key="1">
    <citation type="submission" date="2016-10" db="EMBL/GenBank/DDBJ databases">
        <authorList>
            <person name="de Groot N.N."/>
        </authorList>
    </citation>
    <scope>NUCLEOTIDE SEQUENCE [LARGE SCALE GENOMIC DNA]</scope>
    <source>
        <strain evidence="11 12">DSM 44892</strain>
    </source>
</reference>
<evidence type="ECO:0000256" key="8">
    <source>
        <dbReference type="ARBA" id="ARBA00023196"/>
    </source>
</evidence>
<evidence type="ECO:0000313" key="12">
    <source>
        <dbReference type="Proteomes" id="UP000183263"/>
    </source>
</evidence>
<dbReference type="OrthoDB" id="9812769at2"/>
<evidence type="ECO:0000256" key="1">
    <source>
        <dbReference type="ARBA" id="ARBA00003456"/>
    </source>
</evidence>
<evidence type="ECO:0000256" key="4">
    <source>
        <dbReference type="ARBA" id="ARBA00022448"/>
    </source>
</evidence>
<keyword evidence="6 10" id="KW-0406">Ion transport</keyword>
<keyword evidence="10" id="KW-1003">Cell membrane</keyword>
<dbReference type="InterPro" id="IPR000131">
    <property type="entry name" value="ATP_synth_F1_gsu"/>
</dbReference>
<comment type="similarity">
    <text evidence="3 10">Belongs to the ATPase gamma chain family.</text>
</comment>
<comment type="function">
    <text evidence="1 10">Produces ATP from ADP in the presence of a proton gradient across the membrane. The gamma chain is believed to be important in regulating ATPase activity and the flow of protons through the CF(0) complex.</text>
</comment>
<evidence type="ECO:0000256" key="9">
    <source>
        <dbReference type="ARBA" id="ARBA00023310"/>
    </source>
</evidence>
<evidence type="ECO:0000256" key="6">
    <source>
        <dbReference type="ARBA" id="ARBA00023065"/>
    </source>
</evidence>
<dbReference type="GO" id="GO:0005886">
    <property type="term" value="C:plasma membrane"/>
    <property type="evidence" value="ECO:0007669"/>
    <property type="project" value="UniProtKB-SubCell"/>
</dbReference>
<organism evidence="11 12">
    <name type="scientific">Rhodococcus triatomae</name>
    <dbReference type="NCBI Taxonomy" id="300028"/>
    <lineage>
        <taxon>Bacteria</taxon>
        <taxon>Bacillati</taxon>
        <taxon>Actinomycetota</taxon>
        <taxon>Actinomycetes</taxon>
        <taxon>Mycobacteriales</taxon>
        <taxon>Nocardiaceae</taxon>
        <taxon>Rhodococcus</taxon>
    </lineage>
</organism>
<dbReference type="Pfam" id="PF00231">
    <property type="entry name" value="ATP-synt"/>
    <property type="match status" value="1"/>
</dbReference>
<dbReference type="PRINTS" id="PR00126">
    <property type="entry name" value="ATPASEGAMMA"/>
</dbReference>
<dbReference type="CDD" id="cd12151">
    <property type="entry name" value="F1-ATPase_gamma"/>
    <property type="match status" value="1"/>
</dbReference>
<dbReference type="Gene3D" id="3.40.1380.10">
    <property type="match status" value="1"/>
</dbReference>
<keyword evidence="8 10" id="KW-0139">CF(1)</keyword>
<evidence type="ECO:0000256" key="5">
    <source>
        <dbReference type="ARBA" id="ARBA00022781"/>
    </source>
</evidence>
<dbReference type="AlphaFoldDB" id="A0A1G8LTR3"/>
<dbReference type="GO" id="GO:0046933">
    <property type="term" value="F:proton-transporting ATP synthase activity, rotational mechanism"/>
    <property type="evidence" value="ECO:0007669"/>
    <property type="project" value="UniProtKB-UniRule"/>
</dbReference>